<evidence type="ECO:0000313" key="1">
    <source>
        <dbReference type="EMBL" id="VFJ60352.1"/>
    </source>
</evidence>
<dbReference type="EMBL" id="CAADEW010000101">
    <property type="protein sequence ID" value="VFJ60352.1"/>
    <property type="molecule type" value="Genomic_DNA"/>
</dbReference>
<name>A0A450T247_9GAMM</name>
<evidence type="ECO:0008006" key="2">
    <source>
        <dbReference type="Google" id="ProtNLM"/>
    </source>
</evidence>
<organism evidence="1">
    <name type="scientific">Candidatus Kentrum sp. FW</name>
    <dbReference type="NCBI Taxonomy" id="2126338"/>
    <lineage>
        <taxon>Bacteria</taxon>
        <taxon>Pseudomonadati</taxon>
        <taxon>Pseudomonadota</taxon>
        <taxon>Gammaproteobacteria</taxon>
        <taxon>Candidatus Kentrum</taxon>
    </lineage>
</organism>
<gene>
    <name evidence="1" type="ORF">BECKFW1821A_GA0114235_110110</name>
</gene>
<protein>
    <recommendedName>
        <fullName evidence="2">Aspartyl protease</fullName>
    </recommendedName>
</protein>
<proteinExistence type="predicted"/>
<accession>A0A450T247</accession>
<sequence length="130" mass="14875">MGKIITQVKITNLFDRDRFIQCPMFVDTGAGALILPMAWKERLGTFKRSEPVELQLTNRDVVRGQACWPVEIRIEGFRPVSNEVIFVDMSSSGNDDEHEPLLGYVILEQVRAAVDMLNHRLVPVKYIDMK</sequence>
<dbReference type="InterPro" id="IPR021109">
    <property type="entry name" value="Peptidase_aspartic_dom_sf"/>
</dbReference>
<reference evidence="1" key="1">
    <citation type="submission" date="2019-02" db="EMBL/GenBank/DDBJ databases">
        <authorList>
            <person name="Gruber-Vodicka R. H."/>
            <person name="Seah K. B. B."/>
        </authorList>
    </citation>
    <scope>NUCLEOTIDE SEQUENCE</scope>
    <source>
        <strain evidence="1">BECK_BZ15</strain>
    </source>
</reference>
<dbReference type="Gene3D" id="2.40.70.10">
    <property type="entry name" value="Acid Proteases"/>
    <property type="match status" value="1"/>
</dbReference>
<dbReference type="AlphaFoldDB" id="A0A450T247"/>